<name>A0A7R8CQ83_LEPSM</name>
<feature type="region of interest" description="Disordered" evidence="1">
    <location>
        <begin position="1"/>
        <end position="26"/>
    </location>
</feature>
<evidence type="ECO:0000313" key="2">
    <source>
        <dbReference type="EMBL" id="CAF2890742.1"/>
    </source>
</evidence>
<dbReference type="EMBL" id="HG994582">
    <property type="protein sequence ID" value="CAF2890742.1"/>
    <property type="molecule type" value="Genomic_DNA"/>
</dbReference>
<dbReference type="Proteomes" id="UP000675881">
    <property type="component" value="Chromosome 3"/>
</dbReference>
<accession>A0A7R8CQ83</accession>
<feature type="compositionally biased region" description="Polar residues" evidence="1">
    <location>
        <begin position="9"/>
        <end position="24"/>
    </location>
</feature>
<keyword evidence="3" id="KW-1185">Reference proteome</keyword>
<dbReference type="OrthoDB" id="1916003at2759"/>
<protein>
    <submittedName>
        <fullName evidence="2">(salmon louse) hypothetical protein</fullName>
    </submittedName>
</protein>
<organism evidence="2 3">
    <name type="scientific">Lepeophtheirus salmonis</name>
    <name type="common">Salmon louse</name>
    <name type="synonym">Caligus salmonis</name>
    <dbReference type="NCBI Taxonomy" id="72036"/>
    <lineage>
        <taxon>Eukaryota</taxon>
        <taxon>Metazoa</taxon>
        <taxon>Ecdysozoa</taxon>
        <taxon>Arthropoda</taxon>
        <taxon>Crustacea</taxon>
        <taxon>Multicrustacea</taxon>
        <taxon>Hexanauplia</taxon>
        <taxon>Copepoda</taxon>
        <taxon>Siphonostomatoida</taxon>
        <taxon>Caligidae</taxon>
        <taxon>Lepeophtheirus</taxon>
    </lineage>
</organism>
<evidence type="ECO:0000313" key="3">
    <source>
        <dbReference type="Proteomes" id="UP000675881"/>
    </source>
</evidence>
<dbReference type="AlphaFoldDB" id="A0A7R8CQ83"/>
<proteinExistence type="predicted"/>
<evidence type="ECO:0000256" key="1">
    <source>
        <dbReference type="SAM" id="MobiDB-lite"/>
    </source>
</evidence>
<sequence length="102" mass="11754">MMNKKESESSSVIQEDLSKSTSTPHPLDMISVTVAPFTGGPFLLRINKRDSVEELKRRCQEVEKFSRTGYVYSIEKVNCQKEVWKMCLMEPELSRLKGLRVI</sequence>
<reference evidence="2" key="1">
    <citation type="submission" date="2021-02" db="EMBL/GenBank/DDBJ databases">
        <authorList>
            <person name="Bekaert M."/>
        </authorList>
    </citation>
    <scope>NUCLEOTIDE SEQUENCE</scope>
    <source>
        <strain evidence="2">IoA-00</strain>
    </source>
</reference>
<gene>
    <name evidence="2" type="ORF">LSAA_7011</name>
</gene>